<dbReference type="Proteomes" id="UP000324800">
    <property type="component" value="Unassembled WGS sequence"/>
</dbReference>
<evidence type="ECO:0000313" key="2">
    <source>
        <dbReference type="Proteomes" id="UP000324800"/>
    </source>
</evidence>
<dbReference type="AlphaFoldDB" id="A0A5J4T8B6"/>
<dbReference type="EMBL" id="SNRW01036269">
    <property type="protein sequence ID" value="KAA6354468.1"/>
    <property type="molecule type" value="Genomic_DNA"/>
</dbReference>
<gene>
    <name evidence="1" type="ORF">EZS28_050005</name>
</gene>
<accession>A0A5J4T8B6</accession>
<comment type="caution">
    <text evidence="1">The sequence shown here is derived from an EMBL/GenBank/DDBJ whole genome shotgun (WGS) entry which is preliminary data.</text>
</comment>
<proteinExistence type="predicted"/>
<sequence length="226" mass="25807">MVSSLGSSKSTKVKKKNLALCDRFLLIEEIAKLGKSTKTQRAERILFVVKQKKIKNASNLELSQIAKCSKQFIGKKRTGQKYVKKQVKQTENCSLNRKTKQLNGYEIVTARRRYKRHQIGRHIDKLVIKIATARQVQRMLVRAEDIQKHLTNLKISVKGKRACVVINGDEIGIQAYCDTREQCYIIPAEYKDDEIHIAVDRSEPRVSAMIAVTLDSQLLPPFLISK</sequence>
<organism evidence="1 2">
    <name type="scientific">Streblomastix strix</name>
    <dbReference type="NCBI Taxonomy" id="222440"/>
    <lineage>
        <taxon>Eukaryota</taxon>
        <taxon>Metamonada</taxon>
        <taxon>Preaxostyla</taxon>
        <taxon>Oxymonadida</taxon>
        <taxon>Streblomastigidae</taxon>
        <taxon>Streblomastix</taxon>
    </lineage>
</organism>
<feature type="non-terminal residue" evidence="1">
    <location>
        <position position="226"/>
    </location>
</feature>
<reference evidence="1 2" key="1">
    <citation type="submission" date="2019-03" db="EMBL/GenBank/DDBJ databases">
        <title>Single cell metagenomics reveals metabolic interactions within the superorganism composed of flagellate Streblomastix strix and complex community of Bacteroidetes bacteria on its surface.</title>
        <authorList>
            <person name="Treitli S.C."/>
            <person name="Kolisko M."/>
            <person name="Husnik F."/>
            <person name="Keeling P."/>
            <person name="Hampl V."/>
        </authorList>
    </citation>
    <scope>NUCLEOTIDE SEQUENCE [LARGE SCALE GENOMIC DNA]</scope>
    <source>
        <strain evidence="1">ST1C</strain>
    </source>
</reference>
<name>A0A5J4T8B6_9EUKA</name>
<protein>
    <submittedName>
        <fullName evidence="1">Uncharacterized protein</fullName>
    </submittedName>
</protein>
<evidence type="ECO:0000313" key="1">
    <source>
        <dbReference type="EMBL" id="KAA6354468.1"/>
    </source>
</evidence>